<gene>
    <name evidence="2" type="ORF">TrCOL_g12174</name>
</gene>
<proteinExistence type="predicted"/>
<keyword evidence="3" id="KW-1185">Reference proteome</keyword>
<name>A0A9W7FZR2_9STRA</name>
<feature type="transmembrane region" description="Helical" evidence="1">
    <location>
        <begin position="179"/>
        <end position="199"/>
    </location>
</feature>
<feature type="transmembrane region" description="Helical" evidence="1">
    <location>
        <begin position="6"/>
        <end position="23"/>
    </location>
</feature>
<dbReference type="OrthoDB" id="49098at2759"/>
<evidence type="ECO:0000256" key="1">
    <source>
        <dbReference type="SAM" id="Phobius"/>
    </source>
</evidence>
<reference evidence="3" key="1">
    <citation type="journal article" date="2023" name="Commun. Biol.">
        <title>Genome analysis of Parmales, the sister group of diatoms, reveals the evolutionary specialization of diatoms from phago-mixotrophs to photoautotrophs.</title>
        <authorList>
            <person name="Ban H."/>
            <person name="Sato S."/>
            <person name="Yoshikawa S."/>
            <person name="Yamada K."/>
            <person name="Nakamura Y."/>
            <person name="Ichinomiya M."/>
            <person name="Sato N."/>
            <person name="Blanc-Mathieu R."/>
            <person name="Endo H."/>
            <person name="Kuwata A."/>
            <person name="Ogata H."/>
        </authorList>
    </citation>
    <scope>NUCLEOTIDE SEQUENCE [LARGE SCALE GENOMIC DNA]</scope>
</reference>
<keyword evidence="1" id="KW-0472">Membrane</keyword>
<keyword evidence="1" id="KW-0812">Transmembrane</keyword>
<feature type="transmembrane region" description="Helical" evidence="1">
    <location>
        <begin position="139"/>
        <end position="158"/>
    </location>
</feature>
<protein>
    <submittedName>
        <fullName evidence="2">Uncharacterized protein</fullName>
    </submittedName>
</protein>
<dbReference type="Proteomes" id="UP001165065">
    <property type="component" value="Unassembled WGS sequence"/>
</dbReference>
<dbReference type="EMBL" id="BRYA01000623">
    <property type="protein sequence ID" value="GMI26128.1"/>
    <property type="molecule type" value="Genomic_DNA"/>
</dbReference>
<feature type="transmembrane region" description="Helical" evidence="1">
    <location>
        <begin position="30"/>
        <end position="52"/>
    </location>
</feature>
<dbReference type="AlphaFoldDB" id="A0A9W7FZR2"/>
<evidence type="ECO:0000313" key="2">
    <source>
        <dbReference type="EMBL" id="GMI26128.1"/>
    </source>
</evidence>
<keyword evidence="1" id="KW-1133">Transmembrane helix</keyword>
<accession>A0A9W7FZR2</accession>
<evidence type="ECO:0000313" key="3">
    <source>
        <dbReference type="Proteomes" id="UP001165065"/>
    </source>
</evidence>
<organism evidence="2 3">
    <name type="scientific">Triparma columacea</name>
    <dbReference type="NCBI Taxonomy" id="722753"/>
    <lineage>
        <taxon>Eukaryota</taxon>
        <taxon>Sar</taxon>
        <taxon>Stramenopiles</taxon>
        <taxon>Ochrophyta</taxon>
        <taxon>Bolidophyceae</taxon>
        <taxon>Parmales</taxon>
        <taxon>Triparmaceae</taxon>
        <taxon>Triparma</taxon>
    </lineage>
</organism>
<sequence>MTPAIIYIAIRSIIAFLPPISILKLKQYMSLTYAIAYAFPLLVISPATQALLGTRSQPPSPARRATLLAPAHPPSTSYTTSLIPIWCYYTSTLFPTMYITQHPLSYLTPLSRLASLSSLYQFISPHILNPPLMKGFYNYFGRSLTALTFICFLPMDVYCLRHHSTSAAALFQSRVPFGWLKFLSYFSVFCHLACFVRLISVARTHDIPISFDPSTVPSSAFEARTEWRLKLRWRTLRSFRVIIGDFLASTLAGEKLNARECLILDKSTLKGGSKSTSESENKILSLQHHNVAPGSSRDAWLEEAKRRRGEQHDSDLEEGDIEDPLGCAVRQTLGLGVSLAYDYSDPPGIIDSLPQLVHILRARCILSAVKRVRYLYDPERARNEIEGGKSREELRAEVENEVERLRQAVDSLSVFSLEPPDTQRGIDLKQVRGLEGPESYRLEQPSTLFSYQPQPKNLEDIIDEIREEEYGVEFEKSEETKKVFNLLRATRNVPNEPEDQVEAEEKFLNELIKERYGGDDDDSIIFSA</sequence>
<comment type="caution">
    <text evidence="2">The sequence shown here is derived from an EMBL/GenBank/DDBJ whole genome shotgun (WGS) entry which is preliminary data.</text>
</comment>